<sequence length="104" mass="11410">MTTRLFGLSFVAEQRSLMSLNIHEIVQFIQFALDAVDDGTHFNNAVTRMGHSRIVGPNEWAADKGDGRVHLRGIRPVPLCRAAPGRAAGVTQPPRTAKKNFEGD</sequence>
<gene>
    <name evidence="2" type="ORF">EVAR_22922_1</name>
</gene>
<dbReference type="EMBL" id="BGZK01000227">
    <property type="protein sequence ID" value="GBP30020.1"/>
    <property type="molecule type" value="Genomic_DNA"/>
</dbReference>
<organism evidence="2 3">
    <name type="scientific">Eumeta variegata</name>
    <name type="common">Bagworm moth</name>
    <name type="synonym">Eumeta japonica</name>
    <dbReference type="NCBI Taxonomy" id="151549"/>
    <lineage>
        <taxon>Eukaryota</taxon>
        <taxon>Metazoa</taxon>
        <taxon>Ecdysozoa</taxon>
        <taxon>Arthropoda</taxon>
        <taxon>Hexapoda</taxon>
        <taxon>Insecta</taxon>
        <taxon>Pterygota</taxon>
        <taxon>Neoptera</taxon>
        <taxon>Endopterygota</taxon>
        <taxon>Lepidoptera</taxon>
        <taxon>Glossata</taxon>
        <taxon>Ditrysia</taxon>
        <taxon>Tineoidea</taxon>
        <taxon>Psychidae</taxon>
        <taxon>Oiketicinae</taxon>
        <taxon>Eumeta</taxon>
    </lineage>
</organism>
<name>A0A4C1UUW2_EUMVA</name>
<dbReference type="AlphaFoldDB" id="A0A4C1UUW2"/>
<proteinExistence type="predicted"/>
<comment type="caution">
    <text evidence="2">The sequence shown here is derived from an EMBL/GenBank/DDBJ whole genome shotgun (WGS) entry which is preliminary data.</text>
</comment>
<protein>
    <submittedName>
        <fullName evidence="2">Uncharacterized protein</fullName>
    </submittedName>
</protein>
<evidence type="ECO:0000313" key="3">
    <source>
        <dbReference type="Proteomes" id="UP000299102"/>
    </source>
</evidence>
<dbReference type="Proteomes" id="UP000299102">
    <property type="component" value="Unassembled WGS sequence"/>
</dbReference>
<feature type="region of interest" description="Disordered" evidence="1">
    <location>
        <begin position="84"/>
        <end position="104"/>
    </location>
</feature>
<keyword evidence="3" id="KW-1185">Reference proteome</keyword>
<evidence type="ECO:0000313" key="2">
    <source>
        <dbReference type="EMBL" id="GBP30020.1"/>
    </source>
</evidence>
<reference evidence="2 3" key="1">
    <citation type="journal article" date="2019" name="Commun. Biol.">
        <title>The bagworm genome reveals a unique fibroin gene that provides high tensile strength.</title>
        <authorList>
            <person name="Kono N."/>
            <person name="Nakamura H."/>
            <person name="Ohtoshi R."/>
            <person name="Tomita M."/>
            <person name="Numata K."/>
            <person name="Arakawa K."/>
        </authorList>
    </citation>
    <scope>NUCLEOTIDE SEQUENCE [LARGE SCALE GENOMIC DNA]</scope>
</reference>
<accession>A0A4C1UUW2</accession>
<evidence type="ECO:0000256" key="1">
    <source>
        <dbReference type="SAM" id="MobiDB-lite"/>
    </source>
</evidence>